<sequence>MSDSRSNPEMRDLKTHQAGSATLHETRTTAKPVLIEEADAPGPISENKTRS</sequence>
<proteinExistence type="predicted"/>
<accession>A0A841UCB3</accession>
<organism evidence="2 3">
    <name type="scientific">Cohnella xylanilytica</name>
    <dbReference type="NCBI Taxonomy" id="557555"/>
    <lineage>
        <taxon>Bacteria</taxon>
        <taxon>Bacillati</taxon>
        <taxon>Bacillota</taxon>
        <taxon>Bacilli</taxon>
        <taxon>Bacillales</taxon>
        <taxon>Paenibacillaceae</taxon>
        <taxon>Cohnella</taxon>
    </lineage>
</organism>
<evidence type="ECO:0000256" key="1">
    <source>
        <dbReference type="SAM" id="MobiDB-lite"/>
    </source>
</evidence>
<evidence type="ECO:0000313" key="2">
    <source>
        <dbReference type="EMBL" id="MBB6695550.1"/>
    </source>
</evidence>
<reference evidence="2 3" key="1">
    <citation type="submission" date="2020-08" db="EMBL/GenBank/DDBJ databases">
        <title>Cohnella phylogeny.</title>
        <authorList>
            <person name="Dunlap C."/>
        </authorList>
    </citation>
    <scope>NUCLEOTIDE SEQUENCE [LARGE SCALE GENOMIC DNA]</scope>
    <source>
        <strain evidence="2 3">DSM 25239</strain>
    </source>
</reference>
<keyword evidence="3" id="KW-1185">Reference proteome</keyword>
<gene>
    <name evidence="2" type="ORF">H7B90_29585</name>
</gene>
<dbReference type="AlphaFoldDB" id="A0A841UCB3"/>
<comment type="caution">
    <text evidence="2">The sequence shown here is derived from an EMBL/GenBank/DDBJ whole genome shotgun (WGS) entry which is preliminary data.</text>
</comment>
<evidence type="ECO:0000313" key="3">
    <source>
        <dbReference type="Proteomes" id="UP000553776"/>
    </source>
</evidence>
<feature type="region of interest" description="Disordered" evidence="1">
    <location>
        <begin position="1"/>
        <end position="51"/>
    </location>
</feature>
<name>A0A841UCB3_9BACL</name>
<dbReference type="EMBL" id="JACJVR010000130">
    <property type="protein sequence ID" value="MBB6695550.1"/>
    <property type="molecule type" value="Genomic_DNA"/>
</dbReference>
<protein>
    <submittedName>
        <fullName evidence="2">Uncharacterized protein</fullName>
    </submittedName>
</protein>
<feature type="compositionally biased region" description="Basic and acidic residues" evidence="1">
    <location>
        <begin position="1"/>
        <end position="15"/>
    </location>
</feature>
<dbReference type="Proteomes" id="UP000553776">
    <property type="component" value="Unassembled WGS sequence"/>
</dbReference>
<dbReference type="RefSeq" id="WP_185139502.1">
    <property type="nucleotide sequence ID" value="NZ_BORM01000010.1"/>
</dbReference>